<organism evidence="1 2">
    <name type="scientific">Parelaphostrongylus tenuis</name>
    <name type="common">Meningeal worm</name>
    <dbReference type="NCBI Taxonomy" id="148309"/>
    <lineage>
        <taxon>Eukaryota</taxon>
        <taxon>Metazoa</taxon>
        <taxon>Ecdysozoa</taxon>
        <taxon>Nematoda</taxon>
        <taxon>Chromadorea</taxon>
        <taxon>Rhabditida</taxon>
        <taxon>Rhabditina</taxon>
        <taxon>Rhabditomorpha</taxon>
        <taxon>Strongyloidea</taxon>
        <taxon>Metastrongylidae</taxon>
        <taxon>Parelaphostrongylus</taxon>
    </lineage>
</organism>
<keyword evidence="2" id="KW-1185">Reference proteome</keyword>
<name>A0AAD5MZU8_PARTN</name>
<gene>
    <name evidence="1" type="ORF">KIN20_014733</name>
</gene>
<reference evidence="1" key="1">
    <citation type="submission" date="2021-06" db="EMBL/GenBank/DDBJ databases">
        <title>Parelaphostrongylus tenuis whole genome reference sequence.</title>
        <authorList>
            <person name="Garwood T.J."/>
            <person name="Larsen P.A."/>
            <person name="Fountain-Jones N.M."/>
            <person name="Garbe J.R."/>
            <person name="Macchietto M.G."/>
            <person name="Kania S.A."/>
            <person name="Gerhold R.W."/>
            <person name="Richards J.E."/>
            <person name="Wolf T.M."/>
        </authorList>
    </citation>
    <scope>NUCLEOTIDE SEQUENCE</scope>
    <source>
        <strain evidence="1">MNPRO001-30</strain>
        <tissue evidence="1">Meninges</tissue>
    </source>
</reference>
<dbReference type="Proteomes" id="UP001196413">
    <property type="component" value="Unassembled WGS sequence"/>
</dbReference>
<protein>
    <submittedName>
        <fullName evidence="1">Uncharacterized protein</fullName>
    </submittedName>
</protein>
<proteinExistence type="predicted"/>
<comment type="caution">
    <text evidence="1">The sequence shown here is derived from an EMBL/GenBank/DDBJ whole genome shotgun (WGS) entry which is preliminary data.</text>
</comment>
<dbReference type="EMBL" id="JAHQIW010002957">
    <property type="protein sequence ID" value="KAJ1356884.1"/>
    <property type="molecule type" value="Genomic_DNA"/>
</dbReference>
<accession>A0AAD5MZU8</accession>
<dbReference type="AlphaFoldDB" id="A0AAD5MZU8"/>
<evidence type="ECO:0000313" key="2">
    <source>
        <dbReference type="Proteomes" id="UP001196413"/>
    </source>
</evidence>
<evidence type="ECO:0000313" key="1">
    <source>
        <dbReference type="EMBL" id="KAJ1356884.1"/>
    </source>
</evidence>
<sequence length="176" mass="19688">MWRKCPLSQHSLAIDERKLSGKLLIGYFGDCKGCLDEHFTTSIEKARRSATAEATREMSEGSFLSIISSIFYPSFFPNNLCYLRKDTILSLFDQLSVSQHKMDPSLTESESAFTAGDAPVIKSFESRRPTSFRPAMNGRRWRFDGDLESEPSLDTLVLATELSVGQKDGLELSSTT</sequence>